<organism evidence="3 4">
    <name type="scientific">Aerococcus urinaehominis</name>
    <dbReference type="NCBI Taxonomy" id="128944"/>
    <lineage>
        <taxon>Bacteria</taxon>
        <taxon>Bacillati</taxon>
        <taxon>Bacillota</taxon>
        <taxon>Bacilli</taxon>
        <taxon>Lactobacillales</taxon>
        <taxon>Aerococcaceae</taxon>
        <taxon>Aerococcus</taxon>
    </lineage>
</organism>
<dbReference type="PANTHER" id="PTHR33219:SF14">
    <property type="entry name" value="PROTEIN COFACTOR ASSEMBLY OF COMPLEX C SUBUNIT B CCB3, CHLOROPLASTIC-RELATED"/>
    <property type="match status" value="1"/>
</dbReference>
<reference evidence="3 4" key="1">
    <citation type="journal article" date="2016" name="Genome Announc.">
        <title>Complete Genome Sequences of Aerococcus christensenii CCUG 28831T, Aerococcus sanguinicola CCUG 43001T, Aerococcus urinae CCUG 36881T, Aerococcus urinaeequi CCUG 28094T, Aerococcus urinaehominis CCUG 42038 BT, and Aerococcus viridans CCUG 4311T.</title>
        <authorList>
            <person name="Carkaci D."/>
            <person name="Dargis R."/>
            <person name="Nielsen X.C."/>
            <person name="Skovgaard O."/>
            <person name="Fuursted K."/>
            <person name="Christensen J.J."/>
        </authorList>
    </citation>
    <scope>NUCLEOTIDE SEQUENCE [LARGE SCALE GENOMIC DNA]</scope>
    <source>
        <strain evidence="3 4">CCUG42038B</strain>
    </source>
</reference>
<feature type="transmembrane region" description="Helical" evidence="2">
    <location>
        <begin position="30"/>
        <end position="52"/>
    </location>
</feature>
<accession>A0A109RH36</accession>
<evidence type="ECO:0000313" key="3">
    <source>
        <dbReference type="EMBL" id="AMB99666.1"/>
    </source>
</evidence>
<dbReference type="Pfam" id="PF02325">
    <property type="entry name" value="CCB3_YggT"/>
    <property type="match status" value="1"/>
</dbReference>
<dbReference type="AlphaFoldDB" id="A0A109RH36"/>
<dbReference type="GO" id="GO:0016020">
    <property type="term" value="C:membrane"/>
    <property type="evidence" value="ECO:0007669"/>
    <property type="project" value="InterPro"/>
</dbReference>
<name>A0A109RH36_9LACT</name>
<keyword evidence="4" id="KW-1185">Reference proteome</keyword>
<protein>
    <recommendedName>
        <fullName evidence="5">Cell division protein</fullName>
    </recommendedName>
</protein>
<keyword evidence="2" id="KW-0472">Membrane</keyword>
<dbReference type="InterPro" id="IPR003425">
    <property type="entry name" value="CCB3/YggT"/>
</dbReference>
<dbReference type="PANTHER" id="PTHR33219">
    <property type="entry name" value="YLMG HOMOLOG PROTEIN 2, CHLOROPLASTIC"/>
    <property type="match status" value="1"/>
</dbReference>
<dbReference type="Proteomes" id="UP000062260">
    <property type="component" value="Chromosome"/>
</dbReference>
<evidence type="ECO:0000256" key="2">
    <source>
        <dbReference type="SAM" id="Phobius"/>
    </source>
</evidence>
<keyword evidence="2" id="KW-0812">Transmembrane</keyword>
<evidence type="ECO:0000256" key="1">
    <source>
        <dbReference type="ARBA" id="ARBA00010894"/>
    </source>
</evidence>
<dbReference type="STRING" id="128944.AWM75_06580"/>
<sequence>MLLLLKVLPWYVLALHFSKRRPLMTSLVYLINRLITIYIYILIIDAILSWFPNARQSAFGRFISRLADPYIEIFDAFIPSIGGLSFNVIIGIFVLQLVQRGLIYLL</sequence>
<evidence type="ECO:0008006" key="5">
    <source>
        <dbReference type="Google" id="ProtNLM"/>
    </source>
</evidence>
<dbReference type="EMBL" id="CP014163">
    <property type="protein sequence ID" value="AMB99666.1"/>
    <property type="molecule type" value="Genomic_DNA"/>
</dbReference>
<dbReference type="KEGG" id="auh:AWM75_06580"/>
<evidence type="ECO:0000313" key="4">
    <source>
        <dbReference type="Proteomes" id="UP000062260"/>
    </source>
</evidence>
<feature type="transmembrane region" description="Helical" evidence="2">
    <location>
        <begin position="73"/>
        <end position="98"/>
    </location>
</feature>
<proteinExistence type="inferred from homology"/>
<comment type="similarity">
    <text evidence="1">Belongs to the YggT family.</text>
</comment>
<reference evidence="4" key="2">
    <citation type="submission" date="2016-01" db="EMBL/GenBank/DDBJ databases">
        <title>Six Aerococcus type strain genome sequencing and assembly using PacBio and Illumina Hiseq.</title>
        <authorList>
            <person name="Carkaci D."/>
            <person name="Dargis R."/>
            <person name="Nielsen X.C."/>
            <person name="Skovgaard O."/>
            <person name="Fuursted K."/>
            <person name="Christensen J.J."/>
        </authorList>
    </citation>
    <scope>NUCLEOTIDE SEQUENCE [LARGE SCALE GENOMIC DNA]</scope>
    <source>
        <strain evidence="4">CCUG42038B</strain>
    </source>
</reference>
<keyword evidence="2" id="KW-1133">Transmembrane helix</keyword>
<gene>
    <name evidence="3" type="ORF">AWM75_06580</name>
</gene>